<dbReference type="EMBL" id="JAUFRC010000004">
    <property type="protein sequence ID" value="MDN3714252.1"/>
    <property type="molecule type" value="Genomic_DNA"/>
</dbReference>
<keyword evidence="2" id="KW-1185">Reference proteome</keyword>
<comment type="caution">
    <text evidence="1">The sequence shown here is derived from an EMBL/GenBank/DDBJ whole genome shotgun (WGS) entry which is preliminary data.</text>
</comment>
<sequence length="152" mass="16923">MIEQECFTPTQLQYFSNKFTDSESLAASIPGERWILCQQGMLISSEKLDWLSLGTISRCNLLGLTLRFLLEPSWLVWGGNSLFFFVGNNAADPQSAVDGIHLRTNAVLMRRSGDVSNLKTSSALDIGAVCIPDLTLQRALSALTGKEKWRRR</sequence>
<reference evidence="2" key="1">
    <citation type="journal article" date="2019" name="Int. J. Syst. Evol. Microbiol.">
        <title>The Global Catalogue of Microorganisms (GCM) 10K type strain sequencing project: providing services to taxonomists for standard genome sequencing and annotation.</title>
        <authorList>
            <consortium name="The Broad Institute Genomics Platform"/>
            <consortium name="The Broad Institute Genome Sequencing Center for Infectious Disease"/>
            <person name="Wu L."/>
            <person name="Ma J."/>
        </authorList>
    </citation>
    <scope>NUCLEOTIDE SEQUENCE [LARGE SCALE GENOMIC DNA]</scope>
    <source>
        <strain evidence="2">CECT 8482</strain>
    </source>
</reference>
<gene>
    <name evidence="1" type="ORF">QWZ10_25080</name>
</gene>
<evidence type="ECO:0000313" key="2">
    <source>
        <dbReference type="Proteomes" id="UP001243846"/>
    </source>
</evidence>
<protein>
    <submittedName>
        <fullName evidence="1">Uncharacterized protein</fullName>
    </submittedName>
</protein>
<organism evidence="1 2">
    <name type="scientific">Paracoccus cavernae</name>
    <dbReference type="NCBI Taxonomy" id="1571207"/>
    <lineage>
        <taxon>Bacteria</taxon>
        <taxon>Pseudomonadati</taxon>
        <taxon>Pseudomonadota</taxon>
        <taxon>Alphaproteobacteria</taxon>
        <taxon>Rhodobacterales</taxon>
        <taxon>Paracoccaceae</taxon>
        <taxon>Paracoccus</taxon>
    </lineage>
</organism>
<accession>A0ABT8DF44</accession>
<name>A0ABT8DF44_9RHOB</name>
<evidence type="ECO:0000313" key="1">
    <source>
        <dbReference type="EMBL" id="MDN3714252.1"/>
    </source>
</evidence>
<dbReference type="Proteomes" id="UP001243846">
    <property type="component" value="Unassembled WGS sequence"/>
</dbReference>
<proteinExistence type="predicted"/>